<dbReference type="EMBL" id="SDWW01000022">
    <property type="protein sequence ID" value="RYV51022.1"/>
    <property type="molecule type" value="Genomic_DNA"/>
</dbReference>
<feature type="region of interest" description="Disordered" evidence="1">
    <location>
        <begin position="1"/>
        <end position="57"/>
    </location>
</feature>
<gene>
    <name evidence="3" type="ORF">EUA98_10265</name>
</gene>
<proteinExistence type="predicted"/>
<dbReference type="Proteomes" id="UP000293764">
    <property type="component" value="Unassembled WGS sequence"/>
</dbReference>
<reference evidence="3 4" key="1">
    <citation type="submission" date="2019-01" db="EMBL/GenBank/DDBJ databases">
        <title>Novel species of Cellulomonas.</title>
        <authorList>
            <person name="Liu Q."/>
            <person name="Xin Y.-H."/>
        </authorList>
    </citation>
    <scope>NUCLEOTIDE SEQUENCE [LARGE SCALE GENOMIC DNA]</scope>
    <source>
        <strain evidence="3 4">HLT2-17</strain>
    </source>
</reference>
<sequence>MSEKDTSATSADPETGAEGDTDQLPLEDTLIDRGVDDLLDEGYSPPERPRTNRFGETAWEEAHGETLDQRLNEEEPEIWVAPERGARQPDRAGRLVEDDDALDGHRVNDSFAHDVGVAGGAASAEEAAMHIIRDRRR</sequence>
<dbReference type="Pfam" id="PF18970">
    <property type="entry name" value="DUF5709"/>
    <property type="match status" value="1"/>
</dbReference>
<evidence type="ECO:0000259" key="2">
    <source>
        <dbReference type="Pfam" id="PF18970"/>
    </source>
</evidence>
<dbReference type="OrthoDB" id="3212066at2"/>
<keyword evidence="4" id="KW-1185">Reference proteome</keyword>
<organism evidence="3 4">
    <name type="scientific">Pengzhenrongella frigida</name>
    <dbReference type="NCBI Taxonomy" id="1259133"/>
    <lineage>
        <taxon>Bacteria</taxon>
        <taxon>Bacillati</taxon>
        <taxon>Actinomycetota</taxon>
        <taxon>Actinomycetes</taxon>
        <taxon>Micrococcales</taxon>
        <taxon>Pengzhenrongella</taxon>
    </lineage>
</organism>
<evidence type="ECO:0000256" key="1">
    <source>
        <dbReference type="SAM" id="MobiDB-lite"/>
    </source>
</evidence>
<protein>
    <recommendedName>
        <fullName evidence="2">DUF5709 domain-containing protein</fullName>
    </recommendedName>
</protein>
<accession>A0A4Q5MYW6</accession>
<dbReference type="InterPro" id="IPR043763">
    <property type="entry name" value="DUF5709"/>
</dbReference>
<comment type="caution">
    <text evidence="3">The sequence shown here is derived from an EMBL/GenBank/DDBJ whole genome shotgun (WGS) entry which is preliminary data.</text>
</comment>
<evidence type="ECO:0000313" key="3">
    <source>
        <dbReference type="EMBL" id="RYV51022.1"/>
    </source>
</evidence>
<name>A0A4Q5MYW6_9MICO</name>
<dbReference type="RefSeq" id="WP_130102595.1">
    <property type="nucleotide sequence ID" value="NZ_SDWW01000022.1"/>
</dbReference>
<evidence type="ECO:0000313" key="4">
    <source>
        <dbReference type="Proteomes" id="UP000293764"/>
    </source>
</evidence>
<feature type="domain" description="DUF5709" evidence="2">
    <location>
        <begin position="87"/>
        <end position="134"/>
    </location>
</feature>
<dbReference type="AlphaFoldDB" id="A0A4Q5MYW6"/>